<dbReference type="Proteomes" id="UP001150217">
    <property type="component" value="Unassembled WGS sequence"/>
</dbReference>
<keyword evidence="3" id="KW-1185">Reference proteome</keyword>
<name>A0ABQ8VSB6_9AGAR</name>
<comment type="caution">
    <text evidence="2">The sequence shown here is derived from an EMBL/GenBank/DDBJ whole genome shotgun (WGS) entry which is preliminary data.</text>
</comment>
<accession>A0ABQ8VSB6</accession>
<sequence>MVFATSISPSYSSSNTPTRLEEVRSGYPFTAIGISRFQVQEWTHSFDINQIIYLGTDCERTRTSQIFGLTASAEASEVLVPKGSVSGTSRPKFPPRRPIQRALSVSEEDLIPISDLILLTEYPVSVSPLHNPIAAFDEATNYAYFPTPTTEYIDKNRNASISAASPPLSSSVERTKGRGDVARLLMATVKSFAERTVQFLYQLIPVKSDWTRWCSRAESEGAQKQQSVQIFYRQDRIDLKAGSSLSTYPDRNSEEFWHLEPEDDEGHISDTGGPIVDDILSPNSQVELDSSVEDEDEVYVLLQEGANLPDESISGLNETSTNEPWSQSVGPLDCQIVFPPILNPDDENLSETDSSNNSEMDWDDSYAGQMKQSSSVSWDRISVTRTFPVEK</sequence>
<reference evidence="2" key="1">
    <citation type="submission" date="2022-08" db="EMBL/GenBank/DDBJ databases">
        <title>A Global Phylogenomic Analysis of the Shiitake Genus Lentinula.</title>
        <authorList>
            <consortium name="DOE Joint Genome Institute"/>
            <person name="Sierra-Patev S."/>
            <person name="Min B."/>
            <person name="Naranjo-Ortiz M."/>
            <person name="Looney B."/>
            <person name="Konkel Z."/>
            <person name="Slot J.C."/>
            <person name="Sakamoto Y."/>
            <person name="Steenwyk J.L."/>
            <person name="Rokas A."/>
            <person name="Carro J."/>
            <person name="Camarero S."/>
            <person name="Ferreira P."/>
            <person name="Molpeceres G."/>
            <person name="Ruiz-Duenas F.J."/>
            <person name="Serrano A."/>
            <person name="Henrissat B."/>
            <person name="Drula E."/>
            <person name="Hughes K.W."/>
            <person name="Mata J.L."/>
            <person name="Ishikawa N.K."/>
            <person name="Vargas-Isla R."/>
            <person name="Ushijima S."/>
            <person name="Smith C.A."/>
            <person name="Ahrendt S."/>
            <person name="Andreopoulos W."/>
            <person name="He G."/>
            <person name="Labutti K."/>
            <person name="Lipzen A."/>
            <person name="Ng V."/>
            <person name="Riley R."/>
            <person name="Sandor L."/>
            <person name="Barry K."/>
            <person name="Martinez A.T."/>
            <person name="Xiao Y."/>
            <person name="Gibbons J.G."/>
            <person name="Terashima K."/>
            <person name="Grigoriev I.V."/>
            <person name="Hibbett D.S."/>
        </authorList>
    </citation>
    <scope>NUCLEOTIDE SEQUENCE</scope>
    <source>
        <strain evidence="2">RHP3577 ss4</strain>
    </source>
</reference>
<gene>
    <name evidence="2" type="ORF">C8R41DRAFT_818158</name>
</gene>
<feature type="region of interest" description="Disordered" evidence="1">
    <location>
        <begin position="339"/>
        <end position="377"/>
    </location>
</feature>
<feature type="region of interest" description="Disordered" evidence="1">
    <location>
        <begin position="310"/>
        <end position="329"/>
    </location>
</feature>
<evidence type="ECO:0000256" key="1">
    <source>
        <dbReference type="SAM" id="MobiDB-lite"/>
    </source>
</evidence>
<proteinExistence type="predicted"/>
<protein>
    <submittedName>
        <fullName evidence="2">Uncharacterized protein</fullName>
    </submittedName>
</protein>
<feature type="compositionally biased region" description="Polar residues" evidence="1">
    <location>
        <begin position="314"/>
        <end position="329"/>
    </location>
</feature>
<dbReference type="EMBL" id="JANVFT010000015">
    <property type="protein sequence ID" value="KAJ4498507.1"/>
    <property type="molecule type" value="Genomic_DNA"/>
</dbReference>
<evidence type="ECO:0000313" key="3">
    <source>
        <dbReference type="Proteomes" id="UP001150217"/>
    </source>
</evidence>
<organism evidence="2 3">
    <name type="scientific">Lentinula lateritia</name>
    <dbReference type="NCBI Taxonomy" id="40482"/>
    <lineage>
        <taxon>Eukaryota</taxon>
        <taxon>Fungi</taxon>
        <taxon>Dikarya</taxon>
        <taxon>Basidiomycota</taxon>
        <taxon>Agaricomycotina</taxon>
        <taxon>Agaricomycetes</taxon>
        <taxon>Agaricomycetidae</taxon>
        <taxon>Agaricales</taxon>
        <taxon>Marasmiineae</taxon>
        <taxon>Omphalotaceae</taxon>
        <taxon>Lentinula</taxon>
    </lineage>
</organism>
<evidence type="ECO:0000313" key="2">
    <source>
        <dbReference type="EMBL" id="KAJ4498507.1"/>
    </source>
</evidence>